<feature type="transmembrane region" description="Helical" evidence="7">
    <location>
        <begin position="223"/>
        <end position="243"/>
    </location>
</feature>
<evidence type="ECO:0000313" key="9">
    <source>
        <dbReference type="EMBL" id="MDC8013014.1"/>
    </source>
</evidence>
<dbReference type="PANTHER" id="PTHR23517:SF1">
    <property type="match status" value="1"/>
</dbReference>
<feature type="transmembrane region" description="Helical" evidence="7">
    <location>
        <begin position="303"/>
        <end position="323"/>
    </location>
</feature>
<feature type="transmembrane region" description="Helical" evidence="7">
    <location>
        <begin position="85"/>
        <end position="105"/>
    </location>
</feature>
<gene>
    <name evidence="9" type="ORF">OD750_010705</name>
</gene>
<dbReference type="SUPFAM" id="SSF103473">
    <property type="entry name" value="MFS general substrate transporter"/>
    <property type="match status" value="1"/>
</dbReference>
<protein>
    <submittedName>
        <fullName evidence="9">MFS transporter</fullName>
    </submittedName>
</protein>
<dbReference type="Pfam" id="PF07690">
    <property type="entry name" value="MFS_1"/>
    <property type="match status" value="1"/>
</dbReference>
<evidence type="ECO:0000256" key="1">
    <source>
        <dbReference type="ARBA" id="ARBA00004651"/>
    </source>
</evidence>
<sequence>MNATPLSPERDAGLAALVPLCIAVFLGFSAIGVALGALPRYVHDTLGYGDVVVALAIAAQSLATLATRRAAGRAADTRGGRRTMLVGLSICAAAGLVLLAATLPASAAGRLAVLVIARLVLGVGESYVMTGGLGWGMRRFGPARAGRVMVWCGVAMYAAFAAGAPLGAWLLGHGFAAVAAASVALPLAALAVAATLATVAPAGGERLPFSRVVGLVARCGTGLALASVAFAATATFVTLLFAARGWQHAGWSLTLFGAGYVGLRLVGSAWPDRYGGARVALVCLGVEALGQLLVWSAPDATFAHIGAVLTGAGFSLVFPAFGVEAMRRVPPASRASAMGAYVAFFDIALIAGSPLAGLAAARWGYASAFLVGAAAAAASAFVAASLLRKPAILAA</sequence>
<keyword evidence="5 7" id="KW-1133">Transmembrane helix</keyword>
<feature type="transmembrane region" description="Helical" evidence="7">
    <location>
        <begin position="279"/>
        <end position="297"/>
    </location>
</feature>
<dbReference type="NCBIfam" id="NF003477">
    <property type="entry name" value="PRK05122.1"/>
    <property type="match status" value="1"/>
</dbReference>
<evidence type="ECO:0000256" key="7">
    <source>
        <dbReference type="SAM" id="Phobius"/>
    </source>
</evidence>
<dbReference type="NCBIfam" id="NF009048">
    <property type="entry name" value="PRK12382.1"/>
    <property type="match status" value="1"/>
</dbReference>
<evidence type="ECO:0000313" key="10">
    <source>
        <dbReference type="Proteomes" id="UP001139971"/>
    </source>
</evidence>
<dbReference type="InterPro" id="IPR036259">
    <property type="entry name" value="MFS_trans_sf"/>
</dbReference>
<feature type="transmembrane region" description="Helical" evidence="7">
    <location>
        <begin position="249"/>
        <end position="267"/>
    </location>
</feature>
<comment type="caution">
    <text evidence="9">The sequence shown here is derived from an EMBL/GenBank/DDBJ whole genome shotgun (WGS) entry which is preliminary data.</text>
</comment>
<feature type="transmembrane region" description="Helical" evidence="7">
    <location>
        <begin position="12"/>
        <end position="34"/>
    </location>
</feature>
<comment type="subcellular location">
    <subcellularLocation>
        <location evidence="1">Cell membrane</location>
        <topology evidence="1">Multi-pass membrane protein</topology>
    </subcellularLocation>
</comment>
<feature type="transmembrane region" description="Helical" evidence="7">
    <location>
        <begin position="363"/>
        <end position="387"/>
    </location>
</feature>
<reference evidence="9" key="1">
    <citation type="submission" date="2023-02" db="EMBL/GenBank/DDBJ databases">
        <title>Tahibacter soli sp. nov. isolated from soil.</title>
        <authorList>
            <person name="Baek J.H."/>
            <person name="Lee J.K."/>
            <person name="Choi D.G."/>
            <person name="Jeon C.O."/>
        </authorList>
    </citation>
    <scope>NUCLEOTIDE SEQUENCE</scope>
    <source>
        <strain evidence="9">BL</strain>
    </source>
</reference>
<dbReference type="GO" id="GO:0022857">
    <property type="term" value="F:transmembrane transporter activity"/>
    <property type="evidence" value="ECO:0007669"/>
    <property type="project" value="InterPro"/>
</dbReference>
<feature type="transmembrane region" description="Helical" evidence="7">
    <location>
        <begin position="335"/>
        <end position="357"/>
    </location>
</feature>
<dbReference type="InterPro" id="IPR020846">
    <property type="entry name" value="MFS_dom"/>
</dbReference>
<evidence type="ECO:0000256" key="4">
    <source>
        <dbReference type="ARBA" id="ARBA00022692"/>
    </source>
</evidence>
<feature type="transmembrane region" description="Helical" evidence="7">
    <location>
        <begin position="46"/>
        <end position="65"/>
    </location>
</feature>
<feature type="domain" description="Major facilitator superfamily (MFS) profile" evidence="8">
    <location>
        <begin position="181"/>
        <end position="395"/>
    </location>
</feature>
<dbReference type="AlphaFoldDB" id="A0A9X3YIL7"/>
<keyword evidence="3" id="KW-1003">Cell membrane</keyword>
<evidence type="ECO:0000256" key="2">
    <source>
        <dbReference type="ARBA" id="ARBA00022448"/>
    </source>
</evidence>
<dbReference type="Gene3D" id="1.20.1250.20">
    <property type="entry name" value="MFS general substrate transporter like domains"/>
    <property type="match status" value="1"/>
</dbReference>
<dbReference type="RefSeq" id="WP_263544703.1">
    <property type="nucleotide sequence ID" value="NZ_JAOVZO020000015.1"/>
</dbReference>
<dbReference type="PANTHER" id="PTHR23517">
    <property type="entry name" value="RESISTANCE PROTEIN MDTM, PUTATIVE-RELATED-RELATED"/>
    <property type="match status" value="1"/>
</dbReference>
<dbReference type="EMBL" id="JAOVZO020000015">
    <property type="protein sequence ID" value="MDC8013014.1"/>
    <property type="molecule type" value="Genomic_DNA"/>
</dbReference>
<dbReference type="InterPro" id="IPR011701">
    <property type="entry name" value="MFS"/>
</dbReference>
<dbReference type="Proteomes" id="UP001139971">
    <property type="component" value="Unassembled WGS sequence"/>
</dbReference>
<keyword evidence="6 7" id="KW-0472">Membrane</keyword>
<proteinExistence type="predicted"/>
<name>A0A9X3YIL7_9GAMM</name>
<evidence type="ECO:0000256" key="5">
    <source>
        <dbReference type="ARBA" id="ARBA00022989"/>
    </source>
</evidence>
<dbReference type="PROSITE" id="PS50850">
    <property type="entry name" value="MFS"/>
    <property type="match status" value="1"/>
</dbReference>
<feature type="transmembrane region" description="Helical" evidence="7">
    <location>
        <begin position="111"/>
        <end position="136"/>
    </location>
</feature>
<feature type="transmembrane region" description="Helical" evidence="7">
    <location>
        <begin position="148"/>
        <end position="171"/>
    </location>
</feature>
<keyword evidence="2" id="KW-0813">Transport</keyword>
<feature type="transmembrane region" description="Helical" evidence="7">
    <location>
        <begin position="177"/>
        <end position="202"/>
    </location>
</feature>
<accession>A0A9X3YIL7</accession>
<keyword evidence="10" id="KW-1185">Reference proteome</keyword>
<keyword evidence="4 7" id="KW-0812">Transmembrane</keyword>
<dbReference type="GO" id="GO:0005886">
    <property type="term" value="C:plasma membrane"/>
    <property type="evidence" value="ECO:0007669"/>
    <property type="project" value="UniProtKB-SubCell"/>
</dbReference>
<evidence type="ECO:0000256" key="3">
    <source>
        <dbReference type="ARBA" id="ARBA00022475"/>
    </source>
</evidence>
<evidence type="ECO:0000259" key="8">
    <source>
        <dbReference type="PROSITE" id="PS50850"/>
    </source>
</evidence>
<dbReference type="InterPro" id="IPR050171">
    <property type="entry name" value="MFS_Transporters"/>
</dbReference>
<organism evidence="9 10">
    <name type="scientific">Tahibacter soli</name>
    <dbReference type="NCBI Taxonomy" id="2983605"/>
    <lineage>
        <taxon>Bacteria</taxon>
        <taxon>Pseudomonadati</taxon>
        <taxon>Pseudomonadota</taxon>
        <taxon>Gammaproteobacteria</taxon>
        <taxon>Lysobacterales</taxon>
        <taxon>Rhodanobacteraceae</taxon>
        <taxon>Tahibacter</taxon>
    </lineage>
</organism>
<evidence type="ECO:0000256" key="6">
    <source>
        <dbReference type="ARBA" id="ARBA00023136"/>
    </source>
</evidence>